<keyword evidence="3" id="KW-0808">Transferase</keyword>
<evidence type="ECO:0000256" key="5">
    <source>
        <dbReference type="ARBA" id="ARBA00022919"/>
    </source>
</evidence>
<dbReference type="Proteomes" id="UP000008141">
    <property type="component" value="Unassembled WGS sequence"/>
</dbReference>
<evidence type="ECO:0000256" key="10">
    <source>
        <dbReference type="SAM" id="Phobius"/>
    </source>
</evidence>
<dbReference type="InterPro" id="IPR025749">
    <property type="entry name" value="Sphingomyelin_synth-like_dom"/>
</dbReference>
<evidence type="ECO:0000256" key="8">
    <source>
        <dbReference type="ARBA" id="ARBA00023136"/>
    </source>
</evidence>
<dbReference type="SUPFAM" id="SSF52540">
    <property type="entry name" value="P-loop containing nucleoside triphosphate hydrolases"/>
    <property type="match status" value="2"/>
</dbReference>
<dbReference type="InParanoid" id="E1Z256"/>
<keyword evidence="11" id="KW-0732">Signal</keyword>
<feature type="domain" description="Sphingomyelin synthase-like" evidence="12">
    <location>
        <begin position="1044"/>
        <end position="1110"/>
    </location>
</feature>
<dbReference type="AlphaFoldDB" id="E1Z256"/>
<evidence type="ECO:0000256" key="11">
    <source>
        <dbReference type="SAM" id="SignalP"/>
    </source>
</evidence>
<evidence type="ECO:0000313" key="13">
    <source>
        <dbReference type="EMBL" id="EFN59603.1"/>
    </source>
</evidence>
<dbReference type="KEGG" id="cvr:CHLNCDRAFT_133013"/>
<evidence type="ECO:0000256" key="2">
    <source>
        <dbReference type="ARBA" id="ARBA00005441"/>
    </source>
</evidence>
<dbReference type="Pfam" id="PF14360">
    <property type="entry name" value="PAP2_C"/>
    <property type="match status" value="1"/>
</dbReference>
<comment type="similarity">
    <text evidence="2">Belongs to the sphingomyelin synthase family.</text>
</comment>
<protein>
    <recommendedName>
        <fullName evidence="12">Sphingomyelin synthase-like domain-containing protein</fullName>
    </recommendedName>
</protein>
<keyword evidence="14" id="KW-1185">Reference proteome</keyword>
<feature type="region of interest" description="Disordered" evidence="9">
    <location>
        <begin position="179"/>
        <end position="199"/>
    </location>
</feature>
<feature type="transmembrane region" description="Helical" evidence="10">
    <location>
        <begin position="955"/>
        <end position="973"/>
    </location>
</feature>
<keyword evidence="5" id="KW-0746">Sphingolipid metabolism</keyword>
<dbReference type="GO" id="GO:0046513">
    <property type="term" value="P:ceramide biosynthetic process"/>
    <property type="evidence" value="ECO:0007669"/>
    <property type="project" value="TreeGrafter"/>
</dbReference>
<feature type="transmembrane region" description="Helical" evidence="10">
    <location>
        <begin position="902"/>
        <end position="925"/>
    </location>
</feature>
<dbReference type="RefSeq" id="XP_005851705.1">
    <property type="nucleotide sequence ID" value="XM_005851643.1"/>
</dbReference>
<feature type="compositionally biased region" description="Gly residues" evidence="9">
    <location>
        <begin position="179"/>
        <end position="190"/>
    </location>
</feature>
<dbReference type="GO" id="GO:0005886">
    <property type="term" value="C:plasma membrane"/>
    <property type="evidence" value="ECO:0007669"/>
    <property type="project" value="TreeGrafter"/>
</dbReference>
<evidence type="ECO:0000256" key="4">
    <source>
        <dbReference type="ARBA" id="ARBA00022692"/>
    </source>
</evidence>
<feature type="compositionally biased region" description="Low complexity" evidence="9">
    <location>
        <begin position="50"/>
        <end position="66"/>
    </location>
</feature>
<dbReference type="GeneID" id="17359351"/>
<dbReference type="EMBL" id="GL433835">
    <property type="protein sequence ID" value="EFN59603.1"/>
    <property type="molecule type" value="Genomic_DNA"/>
</dbReference>
<feature type="transmembrane region" description="Helical" evidence="10">
    <location>
        <begin position="1097"/>
        <end position="1114"/>
    </location>
</feature>
<name>E1Z256_CHLVA</name>
<dbReference type="PANTHER" id="PTHR21290:SF62">
    <property type="entry name" value="PHOSPHATIDYLINOSITOL:CERAMIDE INOSITOLPHOSPHOTRANSFERASE 1-RELATED"/>
    <property type="match status" value="1"/>
</dbReference>
<dbReference type="InterPro" id="IPR027417">
    <property type="entry name" value="P-loop_NTPase"/>
</dbReference>
<sequence>MARHQARQPSSHPPWSPTRVLLLLSAALASLATWRIIGDTQPVEADVRRGYAGASASDRSRSPAAGTGARRQQPEHRFLIFFSGHQGSSALADSLASDPAVFIPGFEPLDYPGLTAAQKIAFMEAAFTFPADAARFGAWRQELLRGKRVDRAQVQQFAQLAGKTVAGFKMRPYILDGGTGGDGNSSGSGAGNSTVGSRMHTAASGLSPAALRALLERYDVRVVLTLRRNRLKEALSWYKARELGIHQFSGRGKAAAAAAAVQAATAAAGSMAELQPTQQQHTGRRQQGQAGPLLQAGGLADGAKLPINITKLRDWLEYADAVNAALREAAAACRRPTITVWYEDFLADPLGQARRAAAFVGAPHAGAHVRLSDKYRKAGPDEVHAWVSNYQARATTWLAAGGWRPVAALQRIGLADHTAGSEGATCDLSLAWGLLLMLALLLLLALVLQELCEALRRTPYYQDLEEAACGTPSLAAADESSREGSAGHSRADLAAAAGTAGSALAQQPGELLGSWCVEQDMAATGWAGLSDEACMQKVQAVRDAAVAAVRDGNGTLLFKHVHKAGGSTLCQLAKRNMAAESALLPGRTDWDTNCVPYEAFLGPHPAVGDGLAPALGSRGGGVIAHADGSNGGRTLHAHHWLGAACWLGFLTPAQLRALPHHFRPLTFVASEGPLPDAVPLDAPMAWVTMLRSPLDRVLSSYRWWRLMVERMPQAPAECRAYSAPASASLEQWLEAYPANWMTRELVGRTALYQRRKLTEADLLLAKRRLHYFAAVLLLEAPRSSMALMQRLFGWREVGWEAARAGSRHDSNATAELPPQLLQRLRQRNQLDMRLYDYAPQTWLPGRDNSFGQQLLSSGALDLGVAEQPPHGWFRRLGFHCRMLWRRFVAELKADWPLLKPRLWVIIPCLVFQYIHAIFTGMAYYMHEPLPEPDTTLHDLGFEALPYLDVDAVSEVLVYCGFAQFFLWLLSPFVTRRKTFSASVVLKRVLVVLVSCQVLRILSFLSTQLPAPAPHCRAPEPTSNVLWPVWWRVIIVNVGRQASKGCGDLIFSSHLTFLLTFAWFYCYMGRYLAFKLYAFAYAAATALCIIASRKHYTVDVTVACYVVPLVAFHFFRTWTYRRYDIATADNRRLVSLLPHPAPRVAAALTGGAAAAANGAGSLGSSRKATDSWQGQAHEVAPAARLHGGEDVDVEMAARPGSAPVLSTGASDPGSPMQQAWSAIADLPRRMGSRTAPAHRRTDSQEPVLGYEDHSASTSAV</sequence>
<dbReference type="InterPro" id="IPR045221">
    <property type="entry name" value="Sphingomyelin_synth-like"/>
</dbReference>
<dbReference type="eggNOG" id="KOG3058">
    <property type="taxonomic scope" value="Eukaryota"/>
</dbReference>
<keyword evidence="6 10" id="KW-1133">Transmembrane helix</keyword>
<keyword evidence="4 10" id="KW-0812">Transmembrane</keyword>
<dbReference type="Gene3D" id="3.40.50.300">
    <property type="entry name" value="P-loop containing nucleotide triphosphate hydrolases"/>
    <property type="match status" value="2"/>
</dbReference>
<evidence type="ECO:0000259" key="12">
    <source>
        <dbReference type="Pfam" id="PF14360"/>
    </source>
</evidence>
<feature type="region of interest" description="Disordered" evidence="9">
    <location>
        <begin position="1224"/>
        <end position="1259"/>
    </location>
</feature>
<feature type="signal peptide" evidence="11">
    <location>
        <begin position="1"/>
        <end position="32"/>
    </location>
</feature>
<feature type="chain" id="PRO_5003156045" description="Sphingomyelin synthase-like domain-containing protein" evidence="11">
    <location>
        <begin position="33"/>
        <end position="1259"/>
    </location>
</feature>
<comment type="subcellular location">
    <subcellularLocation>
        <location evidence="1">Membrane</location>
        <topology evidence="1">Multi-pass membrane protein</topology>
    </subcellularLocation>
</comment>
<dbReference type="PANTHER" id="PTHR21290">
    <property type="entry name" value="SPHINGOMYELIN SYNTHETASE"/>
    <property type="match status" value="1"/>
</dbReference>
<evidence type="ECO:0000256" key="6">
    <source>
        <dbReference type="ARBA" id="ARBA00022989"/>
    </source>
</evidence>
<reference evidence="13 14" key="1">
    <citation type="journal article" date="2010" name="Plant Cell">
        <title>The Chlorella variabilis NC64A genome reveals adaptation to photosymbiosis, coevolution with viruses, and cryptic sex.</title>
        <authorList>
            <person name="Blanc G."/>
            <person name="Duncan G."/>
            <person name="Agarkova I."/>
            <person name="Borodovsky M."/>
            <person name="Gurnon J."/>
            <person name="Kuo A."/>
            <person name="Lindquist E."/>
            <person name="Lucas S."/>
            <person name="Pangilinan J."/>
            <person name="Polle J."/>
            <person name="Salamov A."/>
            <person name="Terry A."/>
            <person name="Yamada T."/>
            <person name="Dunigan D.D."/>
            <person name="Grigoriev I.V."/>
            <person name="Claverie J.M."/>
            <person name="Van Etten J.L."/>
        </authorList>
    </citation>
    <scope>NUCLEOTIDE SEQUENCE [LARGE SCALE GENOMIC DNA]</scope>
    <source>
        <strain evidence="13 14">NC64A</strain>
    </source>
</reference>
<feature type="transmembrane region" description="Helical" evidence="10">
    <location>
        <begin position="430"/>
        <end position="448"/>
    </location>
</feature>
<dbReference type="GO" id="GO:0033188">
    <property type="term" value="F:sphingomyelin synthase activity"/>
    <property type="evidence" value="ECO:0007669"/>
    <property type="project" value="TreeGrafter"/>
</dbReference>
<feature type="compositionally biased region" description="Low complexity" evidence="9">
    <location>
        <begin position="275"/>
        <end position="293"/>
    </location>
</feature>
<keyword evidence="8 10" id="KW-0472">Membrane</keyword>
<organism evidence="14">
    <name type="scientific">Chlorella variabilis</name>
    <name type="common">Green alga</name>
    <dbReference type="NCBI Taxonomy" id="554065"/>
    <lineage>
        <taxon>Eukaryota</taxon>
        <taxon>Viridiplantae</taxon>
        <taxon>Chlorophyta</taxon>
        <taxon>core chlorophytes</taxon>
        <taxon>Trebouxiophyceae</taxon>
        <taxon>Chlorellales</taxon>
        <taxon>Chlorellaceae</taxon>
        <taxon>Chlorella clade</taxon>
        <taxon>Chlorella</taxon>
    </lineage>
</organism>
<feature type="region of interest" description="Disordered" evidence="9">
    <location>
        <begin position="50"/>
        <end position="72"/>
    </location>
</feature>
<proteinExistence type="inferred from homology"/>
<accession>E1Z256</accession>
<evidence type="ECO:0000313" key="14">
    <source>
        <dbReference type="Proteomes" id="UP000008141"/>
    </source>
</evidence>
<dbReference type="OrthoDB" id="510107at2759"/>
<evidence type="ECO:0000256" key="1">
    <source>
        <dbReference type="ARBA" id="ARBA00004141"/>
    </source>
</evidence>
<gene>
    <name evidence="13" type="ORF">CHLNCDRAFT_133013</name>
</gene>
<dbReference type="GO" id="GO:0000139">
    <property type="term" value="C:Golgi membrane"/>
    <property type="evidence" value="ECO:0007669"/>
    <property type="project" value="TreeGrafter"/>
</dbReference>
<feature type="transmembrane region" description="Helical" evidence="10">
    <location>
        <begin position="1073"/>
        <end position="1091"/>
    </location>
</feature>
<dbReference type="GO" id="GO:0005789">
    <property type="term" value="C:endoplasmic reticulum membrane"/>
    <property type="evidence" value="ECO:0007669"/>
    <property type="project" value="TreeGrafter"/>
</dbReference>
<evidence type="ECO:0000256" key="7">
    <source>
        <dbReference type="ARBA" id="ARBA00023098"/>
    </source>
</evidence>
<keyword evidence="7" id="KW-0443">Lipid metabolism</keyword>
<dbReference type="GO" id="GO:0047493">
    <property type="term" value="F:ceramide cholinephosphotransferase activity"/>
    <property type="evidence" value="ECO:0007669"/>
    <property type="project" value="TreeGrafter"/>
</dbReference>
<evidence type="ECO:0000256" key="3">
    <source>
        <dbReference type="ARBA" id="ARBA00022679"/>
    </source>
</evidence>
<feature type="region of interest" description="Disordered" evidence="9">
    <location>
        <begin position="272"/>
        <end position="293"/>
    </location>
</feature>
<evidence type="ECO:0000256" key="9">
    <source>
        <dbReference type="SAM" id="MobiDB-lite"/>
    </source>
</evidence>